<dbReference type="EMBL" id="PIPX01000001">
    <property type="protein sequence ID" value="RUO56276.1"/>
    <property type="molecule type" value="Genomic_DNA"/>
</dbReference>
<dbReference type="InterPro" id="IPR046459">
    <property type="entry name" value="Caps_syn_GfcC_N"/>
</dbReference>
<accession>A0A432Y612</accession>
<gene>
    <name evidence="4" type="ORF">CWI70_05865</name>
</gene>
<protein>
    <recommendedName>
        <fullName evidence="6">Capsule biosynthesis GfcC-like N-terminal domain-containing protein</fullName>
    </recommendedName>
</protein>
<dbReference type="Pfam" id="PF06251">
    <property type="entry name" value="Caps_syn_GfcC_C"/>
    <property type="match status" value="1"/>
</dbReference>
<dbReference type="InterPro" id="IPR010425">
    <property type="entry name" value="Caps_synth_GfcC-like_C"/>
</dbReference>
<feature type="domain" description="Capsule biosynthesis GfcC-like N-terminal" evidence="3">
    <location>
        <begin position="49"/>
        <end position="122"/>
    </location>
</feature>
<evidence type="ECO:0008006" key="6">
    <source>
        <dbReference type="Google" id="ProtNLM"/>
    </source>
</evidence>
<evidence type="ECO:0000256" key="1">
    <source>
        <dbReference type="SAM" id="SignalP"/>
    </source>
</evidence>
<name>A0A432Y612_9GAMM</name>
<feature type="signal peptide" evidence="1">
    <location>
        <begin position="1"/>
        <end position="29"/>
    </location>
</feature>
<evidence type="ECO:0000313" key="5">
    <source>
        <dbReference type="Proteomes" id="UP000287649"/>
    </source>
</evidence>
<feature type="chain" id="PRO_5019265443" description="Capsule biosynthesis GfcC-like N-terminal domain-containing protein" evidence="1">
    <location>
        <begin position="30"/>
        <end position="295"/>
    </location>
</feature>
<dbReference type="OrthoDB" id="6236612at2"/>
<keyword evidence="5" id="KW-1185">Reference proteome</keyword>
<keyword evidence="1" id="KW-0732">Signal</keyword>
<proteinExistence type="predicted"/>
<dbReference type="Pfam" id="PF20616">
    <property type="entry name" value="Caps_syn_GfcC_N"/>
    <property type="match status" value="1"/>
</dbReference>
<dbReference type="RefSeq" id="WP_126771386.1">
    <property type="nucleotide sequence ID" value="NZ_PIPX01000001.1"/>
</dbReference>
<sequence>MRCGPFSQLIWGLLTAVTCLAIVPTTAMAEAKQPDGATPFDRVVKVNIDQQMYSFTRLPNLMQIYRAAELEPAAYWPVSRLLSQKQTRKVHQQRQALLKQLDGLAQWTQTEGNKAAAAKLQKWHAAISTWPLIGAEWLGFAKIVDRKDEQSGTSFERPSFFSSFTDAVSSLKYNPTLPEGTYRFLPPREVPNQWYATLVTADGAQKVTFTEEDSVRDVLERSGILNNHHGLTSVDLVFLTGHTESSNVAYYENDKAMPPVGGLILVDLPKTDLPEQWQSLGQQLVELARYWNPQS</sequence>
<comment type="caution">
    <text evidence="4">The sequence shown here is derived from an EMBL/GenBank/DDBJ whole genome shotgun (WGS) entry which is preliminary data.</text>
</comment>
<feature type="domain" description="Capsule biosynthesis GfcC-like C-terminal" evidence="2">
    <location>
        <begin position="206"/>
        <end position="287"/>
    </location>
</feature>
<evidence type="ECO:0000259" key="2">
    <source>
        <dbReference type="Pfam" id="PF06251"/>
    </source>
</evidence>
<evidence type="ECO:0000313" key="4">
    <source>
        <dbReference type="EMBL" id="RUO56276.1"/>
    </source>
</evidence>
<dbReference type="Proteomes" id="UP000287649">
    <property type="component" value="Unassembled WGS sequence"/>
</dbReference>
<evidence type="ECO:0000259" key="3">
    <source>
        <dbReference type="Pfam" id="PF20616"/>
    </source>
</evidence>
<reference evidence="5" key="1">
    <citation type="journal article" date="2018" name="Front. Microbiol.">
        <title>Genome-Based Analysis Reveals the Taxonomy and Diversity of the Family Idiomarinaceae.</title>
        <authorList>
            <person name="Liu Y."/>
            <person name="Lai Q."/>
            <person name="Shao Z."/>
        </authorList>
    </citation>
    <scope>NUCLEOTIDE SEQUENCE [LARGE SCALE GENOMIC DNA]</scope>
    <source>
        <strain evidence="5">PO-M2</strain>
    </source>
</reference>
<organism evidence="4 5">
    <name type="scientific">Pseudidiomarina homiensis</name>
    <dbReference type="NCBI Taxonomy" id="364198"/>
    <lineage>
        <taxon>Bacteria</taxon>
        <taxon>Pseudomonadati</taxon>
        <taxon>Pseudomonadota</taxon>
        <taxon>Gammaproteobacteria</taxon>
        <taxon>Alteromonadales</taxon>
        <taxon>Idiomarinaceae</taxon>
        <taxon>Pseudidiomarina</taxon>
    </lineage>
</organism>
<dbReference type="AlphaFoldDB" id="A0A432Y612"/>